<gene>
    <name evidence="2" type="ORF">NCTC11421_01079</name>
    <name evidence="1" type="ORF">WHOF_01675</name>
</gene>
<dbReference type="EMBL" id="UGRI01000001">
    <property type="protein sequence ID" value="SUA20974.1"/>
    <property type="molecule type" value="Genomic_DNA"/>
</dbReference>
<name>A0A378V9E2_NEIGO</name>
<evidence type="ECO:0000313" key="2">
    <source>
        <dbReference type="EMBL" id="SUA20974.1"/>
    </source>
</evidence>
<proteinExistence type="predicted"/>
<evidence type="ECO:0000313" key="1">
    <source>
        <dbReference type="EMBL" id="SBN19044.1"/>
    </source>
</evidence>
<reference evidence="1" key="1">
    <citation type="submission" date="2016-05" db="EMBL/GenBank/DDBJ databases">
        <authorList>
            <consortium name="Pathogen Informatics"/>
        </authorList>
    </citation>
    <scope>NUCLEOTIDE SEQUENCE</scope>
    <source>
        <strain evidence="1">WHO F</strain>
    </source>
</reference>
<reference evidence="2" key="2">
    <citation type="submission" date="2018-06" db="EMBL/GenBank/DDBJ databases">
        <authorList>
            <consortium name="Pathogen Informatics"/>
            <person name="Doyle S."/>
        </authorList>
    </citation>
    <scope>NUCLEOTIDE SEQUENCE [LARGE SCALE GENOMIC DNA]</scope>
    <source>
        <strain evidence="2">NCTC11421</strain>
    </source>
</reference>
<sequence length="107" mass="12440">MLFQFSVGRILESDITSIVFNRKVRIAATPIMRINTLFDITVKRRKPPIGNLSYIAMFDRIEMQIIKMAGKIGLTADSMFPKAFCQSLRLPPIKYWLCRLICRQRSE</sequence>
<dbReference type="AlphaFoldDB" id="A0A378V9E2"/>
<dbReference type="EMBL" id="FLKW01000026">
    <property type="protein sequence ID" value="SBN19044.1"/>
    <property type="molecule type" value="Genomic_DNA"/>
</dbReference>
<accession>A0A378V9E2</accession>
<protein>
    <submittedName>
        <fullName evidence="2">Uncharacterized protein</fullName>
    </submittedName>
</protein>
<organism evidence="2">
    <name type="scientific">Neisseria gonorrhoeae</name>
    <dbReference type="NCBI Taxonomy" id="485"/>
    <lineage>
        <taxon>Bacteria</taxon>
        <taxon>Pseudomonadati</taxon>
        <taxon>Pseudomonadota</taxon>
        <taxon>Betaproteobacteria</taxon>
        <taxon>Neisseriales</taxon>
        <taxon>Neisseriaceae</taxon>
        <taxon>Neisseria</taxon>
    </lineage>
</organism>